<dbReference type="Proteomes" id="UP000028931">
    <property type="component" value="Chromosome"/>
</dbReference>
<dbReference type="PROSITE" id="PS01305">
    <property type="entry name" value="MOAA_NIFB_PQQE"/>
    <property type="match status" value="1"/>
</dbReference>
<evidence type="ECO:0000256" key="5">
    <source>
        <dbReference type="ARBA" id="ARBA00023004"/>
    </source>
</evidence>
<dbReference type="SFLD" id="SFLDS00029">
    <property type="entry name" value="Radical_SAM"/>
    <property type="match status" value="1"/>
</dbReference>
<dbReference type="InterPro" id="IPR023867">
    <property type="entry name" value="Sulphatase_maturase_rSAM"/>
</dbReference>
<keyword evidence="3" id="KW-0949">S-adenosyl-L-methionine</keyword>
<dbReference type="PANTHER" id="PTHR43273:SF8">
    <property type="entry name" value="RADICAL SAM DOMAIN PROTEIN"/>
    <property type="match status" value="1"/>
</dbReference>
<evidence type="ECO:0000256" key="4">
    <source>
        <dbReference type="ARBA" id="ARBA00022723"/>
    </source>
</evidence>
<keyword evidence="5" id="KW-0408">Iron</keyword>
<dbReference type="InterPro" id="IPR026335">
    <property type="entry name" value="rSAM_SPASM_FxsB"/>
</dbReference>
<dbReference type="SFLD" id="SFLDG01072">
    <property type="entry name" value="dehydrogenase_like"/>
    <property type="match status" value="1"/>
</dbReference>
<dbReference type="Pfam" id="PF04055">
    <property type="entry name" value="Radical_SAM"/>
    <property type="match status" value="1"/>
</dbReference>
<protein>
    <submittedName>
        <fullName evidence="8">Radical SAM family protein</fullName>
    </submittedName>
</protein>
<keyword evidence="4" id="KW-0479">Metal-binding</keyword>
<keyword evidence="2" id="KW-0004">4Fe-4S</keyword>
<evidence type="ECO:0000313" key="9">
    <source>
        <dbReference type="Proteomes" id="UP000028931"/>
    </source>
</evidence>
<sequence>MGAAKFSSFLVKVASRCNLDCDYCYVYHHADQSWRSMPKFLSVTHREAFARQLANYAIQSGLTHCSVILHGGEPLLLGASALAAFAELVRQTCSIPVDVSLQTNGLLLTDEALGILSNADIGVSLSLDGPKAVNDKHRLTRKGRSSFEQTEQALQRLQRYPEIFAGVIAVVDASVCADELFEYFDQFTIPRLDFLLPDAHWLRPPPGRNQDPGLYEQWLVNAFDVWFDRYPHISLRTFEALLDVCAGLPSSTDAFGFGDVSLLSIETDGSYHDLDVLKVTQDGVTKLNGNVCDTSIDEVARSPAIEKHRKFLRKQGLAEVCQSCHIVEICGGGALPHRFGENGFVNPTVYCNEMKRLVAHIRNRLDEHLSTGLLEEVHLPIPETFALDSFELAETSHSDMEWLCARAKDEAVERLKSALLVFSEDPRTQQLTEVGIGAFERVAQHPGAIFWGGAVLAQQHGRALLSVDGQVITASSDYLESLISIAARDDGAISLDVGRNDFWLRAPFGDAIVFEGDDLIGPGQILVEQAMSIVKAWRPALAVEMMAAYRAVQFVRDPTADPRKIVSFSDNSVPGVLYVSISQGDGLINPYDLADSLIHEHRHQKLYLLERCTPIVERTSAQVVSPWREDLRPPSGLLHAVFVFVELRRFWLHVRDHGPADLQSRAIKQLADTDYHLQQAFATLETCPLTNVGLSLVDVLKRVSMEGTKSNDLDDKCSAVPAIA</sequence>
<proteinExistence type="predicted"/>
<dbReference type="SFLD" id="SFLDG01067">
    <property type="entry name" value="SPASM/twitch_domain_containing"/>
    <property type="match status" value="1"/>
</dbReference>
<evidence type="ECO:0000256" key="1">
    <source>
        <dbReference type="ARBA" id="ARBA00001966"/>
    </source>
</evidence>
<dbReference type="SFLD" id="SFLDG01386">
    <property type="entry name" value="main_SPASM_domain-containing"/>
    <property type="match status" value="1"/>
</dbReference>
<accession>A0A077F6R0</accession>
<evidence type="ECO:0000259" key="7">
    <source>
        <dbReference type="PROSITE" id="PS51918"/>
    </source>
</evidence>
<comment type="cofactor">
    <cofactor evidence="1">
        <name>[4Fe-4S] cluster</name>
        <dbReference type="ChEBI" id="CHEBI:49883"/>
    </cofactor>
</comment>
<evidence type="ECO:0000256" key="6">
    <source>
        <dbReference type="ARBA" id="ARBA00023014"/>
    </source>
</evidence>
<dbReference type="AlphaFoldDB" id="A0A077F6R0"/>
<dbReference type="GO" id="GO:0051539">
    <property type="term" value="F:4 iron, 4 sulfur cluster binding"/>
    <property type="evidence" value="ECO:0007669"/>
    <property type="project" value="UniProtKB-KW"/>
</dbReference>
<organism evidence="8 9">
    <name type="scientific">Pseudomonas alkylphenolica</name>
    <dbReference type="NCBI Taxonomy" id="237609"/>
    <lineage>
        <taxon>Bacteria</taxon>
        <taxon>Pseudomonadati</taxon>
        <taxon>Pseudomonadota</taxon>
        <taxon>Gammaproteobacteria</taxon>
        <taxon>Pseudomonadales</taxon>
        <taxon>Pseudomonadaceae</taxon>
        <taxon>Pseudomonas</taxon>
    </lineage>
</organism>
<dbReference type="RefSeq" id="WP_051939253.1">
    <property type="nucleotide sequence ID" value="NZ_CP009048.1"/>
</dbReference>
<evidence type="ECO:0000313" key="8">
    <source>
        <dbReference type="EMBL" id="AIL61212.1"/>
    </source>
</evidence>
<dbReference type="InterPro" id="IPR000385">
    <property type="entry name" value="MoaA_NifB_PqqE_Fe-S-bd_CS"/>
</dbReference>
<dbReference type="KEGG" id="palk:PSAKL28_19910"/>
<dbReference type="InterPro" id="IPR058240">
    <property type="entry name" value="rSAM_sf"/>
</dbReference>
<dbReference type="OrthoDB" id="9782387at2"/>
<dbReference type="InterPro" id="IPR007197">
    <property type="entry name" value="rSAM"/>
</dbReference>
<dbReference type="InterPro" id="IPR013785">
    <property type="entry name" value="Aldolase_TIM"/>
</dbReference>
<dbReference type="NCBIfam" id="NF041707">
    <property type="entry name" value="rSAM_YhhB"/>
    <property type="match status" value="1"/>
</dbReference>
<dbReference type="SUPFAM" id="SSF102114">
    <property type="entry name" value="Radical SAM enzymes"/>
    <property type="match status" value="1"/>
</dbReference>
<name>A0A077F6R0_9PSED</name>
<dbReference type="EMBL" id="CP009048">
    <property type="protein sequence ID" value="AIL61212.1"/>
    <property type="molecule type" value="Genomic_DNA"/>
</dbReference>
<dbReference type="Gene3D" id="3.20.20.70">
    <property type="entry name" value="Aldolase class I"/>
    <property type="match status" value="1"/>
</dbReference>
<dbReference type="GO" id="GO:0016491">
    <property type="term" value="F:oxidoreductase activity"/>
    <property type="evidence" value="ECO:0007669"/>
    <property type="project" value="InterPro"/>
</dbReference>
<dbReference type="PROSITE" id="PS51918">
    <property type="entry name" value="RADICAL_SAM"/>
    <property type="match status" value="1"/>
</dbReference>
<feature type="domain" description="Radical SAM core" evidence="7">
    <location>
        <begin position="3"/>
        <end position="236"/>
    </location>
</feature>
<dbReference type="PANTHER" id="PTHR43273">
    <property type="entry name" value="ANAEROBIC SULFATASE-MATURATING ENZYME HOMOLOG ASLB-RELATED"/>
    <property type="match status" value="1"/>
</dbReference>
<dbReference type="InterPro" id="IPR026337">
    <property type="entry name" value="AKG_HExxH"/>
</dbReference>
<keyword evidence="6" id="KW-0411">Iron-sulfur</keyword>
<reference evidence="8 9" key="1">
    <citation type="submission" date="2014-07" db="EMBL/GenBank/DDBJ databases">
        <authorList>
            <person name="Lee K."/>
            <person name="Lim J.Y."/>
            <person name="Hwang I."/>
        </authorList>
    </citation>
    <scope>NUCLEOTIDE SEQUENCE [LARGE SCALE GENOMIC DNA]</scope>
    <source>
        <strain evidence="8 9">KL28</strain>
    </source>
</reference>
<dbReference type="CDD" id="cd01335">
    <property type="entry name" value="Radical_SAM"/>
    <property type="match status" value="1"/>
</dbReference>
<dbReference type="NCBIfam" id="TIGR04267">
    <property type="entry name" value="mod_HExxH"/>
    <property type="match status" value="1"/>
</dbReference>
<gene>
    <name evidence="8" type="ORF">PSAKL28_19910</name>
</gene>
<dbReference type="eggNOG" id="COG0641">
    <property type="taxonomic scope" value="Bacteria"/>
</dbReference>
<evidence type="ECO:0000256" key="3">
    <source>
        <dbReference type="ARBA" id="ARBA00022691"/>
    </source>
</evidence>
<evidence type="ECO:0000256" key="2">
    <source>
        <dbReference type="ARBA" id="ARBA00022485"/>
    </source>
</evidence>
<dbReference type="HOGENOM" id="CLU_390115_0_0_6"/>
<dbReference type="NCBIfam" id="TIGR04269">
    <property type="entry name" value="SAM_SPASM_FxsB"/>
    <property type="match status" value="1"/>
</dbReference>
<dbReference type="GO" id="GO:0046872">
    <property type="term" value="F:metal ion binding"/>
    <property type="evidence" value="ECO:0007669"/>
    <property type="project" value="UniProtKB-KW"/>
</dbReference>